<gene>
    <name evidence="2" type="ORF">NCTC11088_00429</name>
</gene>
<protein>
    <submittedName>
        <fullName evidence="2">Protein of uncharacterized function (DUF3343)</fullName>
    </submittedName>
</protein>
<name>A0A379D9J6_9FIRM</name>
<evidence type="ECO:0000313" key="2">
    <source>
        <dbReference type="EMBL" id="SUB74676.1"/>
    </source>
</evidence>
<organism evidence="2 3">
    <name type="scientific">Peptoniphilus indolicus</name>
    <dbReference type="NCBI Taxonomy" id="33030"/>
    <lineage>
        <taxon>Bacteria</taxon>
        <taxon>Bacillati</taxon>
        <taxon>Bacillota</taxon>
        <taxon>Tissierellia</taxon>
        <taxon>Tissierellales</taxon>
        <taxon>Peptoniphilaceae</taxon>
        <taxon>Peptoniphilus</taxon>
    </lineage>
</organism>
<evidence type="ECO:0000313" key="3">
    <source>
        <dbReference type="Proteomes" id="UP000254777"/>
    </source>
</evidence>
<sequence>MKKIRHYVLMPNSKEAMTLYQKMQEAQIKSTVAPTPREADHCCGVCILYDEVAERDKILEIAKESDLKIDCFWDMENKDDPNRNKFC</sequence>
<dbReference type="EMBL" id="UGTH01000001">
    <property type="protein sequence ID" value="SUB74676.1"/>
    <property type="molecule type" value="Genomic_DNA"/>
</dbReference>
<dbReference type="RefSeq" id="WP_004821945.1">
    <property type="nucleotide sequence ID" value="NZ_UGTH01000001.1"/>
</dbReference>
<dbReference type="Proteomes" id="UP000254777">
    <property type="component" value="Unassembled WGS sequence"/>
</dbReference>
<dbReference type="AlphaFoldDB" id="A0A379D9J6"/>
<proteinExistence type="predicted"/>
<reference evidence="2 3" key="1">
    <citation type="submission" date="2018-06" db="EMBL/GenBank/DDBJ databases">
        <authorList>
            <consortium name="Pathogen Informatics"/>
            <person name="Doyle S."/>
        </authorList>
    </citation>
    <scope>NUCLEOTIDE SEQUENCE [LARGE SCALE GENOMIC DNA]</scope>
    <source>
        <strain evidence="2 3">NCTC11088</strain>
    </source>
</reference>
<accession>A0A379D9J6</accession>
<dbReference type="InterPro" id="IPR021778">
    <property type="entry name" value="Se/S_carrier-like"/>
</dbReference>
<dbReference type="Pfam" id="PF11823">
    <property type="entry name" value="Se_S_carrier"/>
    <property type="match status" value="1"/>
</dbReference>
<feature type="domain" description="Putative Se/S carrier protein-like" evidence="1">
    <location>
        <begin position="6"/>
        <end position="72"/>
    </location>
</feature>
<evidence type="ECO:0000259" key="1">
    <source>
        <dbReference type="Pfam" id="PF11823"/>
    </source>
</evidence>